<dbReference type="Proteomes" id="UP000247536">
    <property type="component" value="Unassembled WGS sequence"/>
</dbReference>
<keyword evidence="2" id="KW-1133">Transmembrane helix</keyword>
<keyword evidence="2" id="KW-0812">Transmembrane</keyword>
<evidence type="ECO:0000313" key="4">
    <source>
        <dbReference type="Proteomes" id="UP000247536"/>
    </source>
</evidence>
<dbReference type="EMBL" id="QJRY01000002">
    <property type="protein sequence ID" value="PYB75502.1"/>
    <property type="molecule type" value="Genomic_DNA"/>
</dbReference>
<evidence type="ECO:0000256" key="1">
    <source>
        <dbReference type="SAM" id="MobiDB-lite"/>
    </source>
</evidence>
<feature type="transmembrane region" description="Helical" evidence="2">
    <location>
        <begin position="43"/>
        <end position="64"/>
    </location>
</feature>
<comment type="caution">
    <text evidence="3">The sequence shown here is derived from an EMBL/GenBank/DDBJ whole genome shotgun (WGS) entry which is preliminary data.</text>
</comment>
<evidence type="ECO:0000256" key="2">
    <source>
        <dbReference type="SAM" id="Phobius"/>
    </source>
</evidence>
<organism evidence="3 4">
    <name type="scientific">Rhizobium wuzhouense</name>
    <dbReference type="NCBI Taxonomy" id="1986026"/>
    <lineage>
        <taxon>Bacteria</taxon>
        <taxon>Pseudomonadati</taxon>
        <taxon>Pseudomonadota</taxon>
        <taxon>Alphaproteobacteria</taxon>
        <taxon>Hyphomicrobiales</taxon>
        <taxon>Rhizobiaceae</taxon>
        <taxon>Rhizobium/Agrobacterium group</taxon>
        <taxon>Rhizobium</taxon>
    </lineage>
</organism>
<protein>
    <submittedName>
        <fullName evidence="3">Uncharacterized protein</fullName>
    </submittedName>
</protein>
<keyword evidence="2" id="KW-0472">Membrane</keyword>
<accession>A0ABX5NYB8</accession>
<keyword evidence="4" id="KW-1185">Reference proteome</keyword>
<feature type="region of interest" description="Disordered" evidence="1">
    <location>
        <begin position="1"/>
        <end position="37"/>
    </location>
</feature>
<name>A0ABX5NYB8_9HYPH</name>
<sequence length="84" mass="9172">MSRGDQPALPPSREITSSIGALAAPKTPPHPVQTSTLPRDERITLISLLALCFGVMAFGGFRLWRRSVDDLMRSEGSRRDGHQG</sequence>
<gene>
    <name evidence="3" type="ORF">DMY87_08715</name>
</gene>
<evidence type="ECO:0000313" key="3">
    <source>
        <dbReference type="EMBL" id="PYB75502.1"/>
    </source>
</evidence>
<proteinExistence type="predicted"/>
<reference evidence="3 4" key="1">
    <citation type="submission" date="2018-06" db="EMBL/GenBank/DDBJ databases">
        <title>Rhizobium wuzhouense sp. nov., isolated from roots of Oryza officinalis.</title>
        <authorList>
            <person name="Yuan T."/>
        </authorList>
    </citation>
    <scope>NUCLEOTIDE SEQUENCE [LARGE SCALE GENOMIC DNA]</scope>
    <source>
        <strain evidence="3 4">W44</strain>
    </source>
</reference>